<evidence type="ECO:0000256" key="8">
    <source>
        <dbReference type="SAM" id="Phobius"/>
    </source>
</evidence>
<dbReference type="InterPro" id="IPR011642">
    <property type="entry name" value="Gate_dom"/>
</dbReference>
<feature type="transmembrane region" description="Helical" evidence="8">
    <location>
        <begin position="61"/>
        <end position="83"/>
    </location>
</feature>
<evidence type="ECO:0000256" key="1">
    <source>
        <dbReference type="ARBA" id="ARBA00004651"/>
    </source>
</evidence>
<dbReference type="Pfam" id="PF01773">
    <property type="entry name" value="Nucleos_tra2_N"/>
    <property type="match status" value="1"/>
</dbReference>
<feature type="compositionally biased region" description="Basic and acidic residues" evidence="7">
    <location>
        <begin position="1"/>
        <end position="23"/>
    </location>
</feature>
<dbReference type="EMBL" id="GFDF01009312">
    <property type="protein sequence ID" value="JAV04772.1"/>
    <property type="molecule type" value="Transcribed_RNA"/>
</dbReference>
<evidence type="ECO:0000313" key="12">
    <source>
        <dbReference type="EMBL" id="JAV04772.1"/>
    </source>
</evidence>
<dbReference type="PANTHER" id="PTHR10590:SF4">
    <property type="entry name" value="SOLUTE CARRIER FAMILY 28 MEMBER 3"/>
    <property type="match status" value="1"/>
</dbReference>
<evidence type="ECO:0000259" key="9">
    <source>
        <dbReference type="Pfam" id="PF01773"/>
    </source>
</evidence>
<feature type="domain" description="Nucleoside transporter/FeoB GTPase Gate" evidence="11">
    <location>
        <begin position="269"/>
        <end position="363"/>
    </location>
</feature>
<evidence type="ECO:0000256" key="5">
    <source>
        <dbReference type="ARBA" id="ARBA00022989"/>
    </source>
</evidence>
<feature type="domain" description="Concentrative nucleoside transporter N-terminal" evidence="9">
    <location>
        <begin position="184"/>
        <end position="255"/>
    </location>
</feature>
<dbReference type="GO" id="GO:0005415">
    <property type="term" value="F:nucleoside:sodium symporter activity"/>
    <property type="evidence" value="ECO:0007669"/>
    <property type="project" value="TreeGrafter"/>
</dbReference>
<feature type="domain" description="Concentrative nucleoside transporter C-terminal" evidence="10">
    <location>
        <begin position="367"/>
        <end position="581"/>
    </location>
</feature>
<keyword evidence="4 8" id="KW-0812">Transmembrane</keyword>
<feature type="transmembrane region" description="Helical" evidence="8">
    <location>
        <begin position="178"/>
        <end position="195"/>
    </location>
</feature>
<feature type="transmembrane region" description="Helical" evidence="8">
    <location>
        <begin position="339"/>
        <end position="361"/>
    </location>
</feature>
<dbReference type="GO" id="GO:0005886">
    <property type="term" value="C:plasma membrane"/>
    <property type="evidence" value="ECO:0007669"/>
    <property type="project" value="UniProtKB-SubCell"/>
</dbReference>
<evidence type="ECO:0000256" key="4">
    <source>
        <dbReference type="ARBA" id="ARBA00022692"/>
    </source>
</evidence>
<feature type="transmembrane region" description="Helical" evidence="8">
    <location>
        <begin position="103"/>
        <end position="123"/>
    </location>
</feature>
<evidence type="ECO:0000259" key="11">
    <source>
        <dbReference type="Pfam" id="PF07670"/>
    </source>
</evidence>
<dbReference type="Pfam" id="PF07670">
    <property type="entry name" value="Gate"/>
    <property type="match status" value="1"/>
</dbReference>
<comment type="similarity">
    <text evidence="2">Belongs to the concentrative nucleoside transporter (CNT) (TC 2.A.41) family.</text>
</comment>
<organism evidence="12">
    <name type="scientific">Nyssomyia neivai</name>
    <dbReference type="NCBI Taxonomy" id="330878"/>
    <lineage>
        <taxon>Eukaryota</taxon>
        <taxon>Metazoa</taxon>
        <taxon>Ecdysozoa</taxon>
        <taxon>Arthropoda</taxon>
        <taxon>Hexapoda</taxon>
        <taxon>Insecta</taxon>
        <taxon>Pterygota</taxon>
        <taxon>Neoptera</taxon>
        <taxon>Endopterygota</taxon>
        <taxon>Diptera</taxon>
        <taxon>Nematocera</taxon>
        <taxon>Psychodoidea</taxon>
        <taxon>Psychodidae</taxon>
        <taxon>Nyssomyia</taxon>
    </lineage>
</organism>
<feature type="transmembrane region" description="Helical" evidence="8">
    <location>
        <begin position="256"/>
        <end position="284"/>
    </location>
</feature>
<keyword evidence="3" id="KW-1003">Cell membrane</keyword>
<reference evidence="12" key="1">
    <citation type="submission" date="2016-12" db="EMBL/GenBank/DDBJ databases">
        <title>An insight into the sialome and mialome of the sand fly, Nyssomyia neivai.</title>
        <authorList>
            <person name="Sebastian V."/>
            <person name="Goulart T.M."/>
            <person name="Oliveira W."/>
            <person name="Calvo E."/>
            <person name="Oliveira L.F."/>
            <person name="Pinto M.C."/>
            <person name="Rosselino A.M."/>
            <person name="Ribeiro J.M."/>
        </authorList>
    </citation>
    <scope>NUCLEOTIDE SEQUENCE</scope>
</reference>
<name>A0A1L8DE95_9DIPT</name>
<keyword evidence="6 8" id="KW-0472">Membrane</keyword>
<dbReference type="InterPro" id="IPR011657">
    <property type="entry name" value="CNT_C_dom"/>
</dbReference>
<dbReference type="InterPro" id="IPR002668">
    <property type="entry name" value="CNT_N_dom"/>
</dbReference>
<sequence length="606" mass="66445">MSRLSNRESDLEQKALNVNEEKQSASLEDNEESSLRTVKSAKKTTIMDKFRGLTSKYKSQIVNGILVILNILVFVYFGFATYYYVDKVCSTTENCNMGWCSGYGFLVILMILIYGGLIYFQIIKRFFGQGIAKNCLDPIVGFVKNIFHTRYARIGALGLLLAAFVTYMVFETRGDRDRLRGFVAIAGILFFGFLFSKHPSQIKWRPIMMGITLQFIMGLFCIRWEVGRSIFECIGQKVSSFLSYGFSGARFVYGDYLVNAAVLAFAGLSVIYFVSCMVSVMYYLGAMQWILMKMGWVLQNILGTTVCESTIAAANMFLGQADAPLIIRPYVKKLTHSELHAVMTSGFASASGAVMAVFIGFGANPTYIITATVMAVSGSLAVSKLFYPETEESQTRSENIQIEKSTHTSMLDAATNGSILAINIVLRVIANLISFVSIVAFFDGILSFFGNLVGFEEVSLVFLIGKVLYPVAWAMGVPVQDCEKIGQILALKTVINTIYGYQVLGQAIQDGEENPDVALHPRSIAICTFALCSFANPPSLGILIGSLGSMAPDRVSAITSVAVRALFSGICVCFITASIAGIVMPESAFLQMSQEKVISNFTNIIP</sequence>
<evidence type="ECO:0000259" key="10">
    <source>
        <dbReference type="Pfam" id="PF07662"/>
    </source>
</evidence>
<feature type="transmembrane region" description="Helical" evidence="8">
    <location>
        <begin position="154"/>
        <end position="172"/>
    </location>
</feature>
<comment type="subcellular location">
    <subcellularLocation>
        <location evidence="1">Cell membrane</location>
        <topology evidence="1">Multi-pass membrane protein</topology>
    </subcellularLocation>
</comment>
<proteinExistence type="inferred from homology"/>
<dbReference type="PANTHER" id="PTHR10590">
    <property type="entry name" value="SODIUM/NUCLEOSIDE COTRANSPORTER"/>
    <property type="match status" value="1"/>
</dbReference>
<evidence type="ECO:0000256" key="3">
    <source>
        <dbReference type="ARBA" id="ARBA00022475"/>
    </source>
</evidence>
<evidence type="ECO:0000256" key="6">
    <source>
        <dbReference type="ARBA" id="ARBA00023136"/>
    </source>
</evidence>
<dbReference type="Pfam" id="PF07662">
    <property type="entry name" value="Nucleos_tra2_C"/>
    <property type="match status" value="1"/>
</dbReference>
<feature type="transmembrane region" description="Helical" evidence="8">
    <location>
        <begin position="565"/>
        <end position="584"/>
    </location>
</feature>
<feature type="transmembrane region" description="Helical" evidence="8">
    <location>
        <begin position="419"/>
        <end position="442"/>
    </location>
</feature>
<dbReference type="AlphaFoldDB" id="A0A1L8DE95"/>
<feature type="transmembrane region" description="Helical" evidence="8">
    <location>
        <begin position="367"/>
        <end position="387"/>
    </location>
</feature>
<protein>
    <submittedName>
        <fullName evidence="12">Putative concentrative na+-nucleoside cotransporter cnt1/cnt2</fullName>
    </submittedName>
</protein>
<keyword evidence="5 8" id="KW-1133">Transmembrane helix</keyword>
<evidence type="ECO:0000256" key="2">
    <source>
        <dbReference type="ARBA" id="ARBA00009033"/>
    </source>
</evidence>
<evidence type="ECO:0000256" key="7">
    <source>
        <dbReference type="SAM" id="MobiDB-lite"/>
    </source>
</evidence>
<feature type="transmembrane region" description="Helical" evidence="8">
    <location>
        <begin position="524"/>
        <end position="545"/>
    </location>
</feature>
<accession>A0A1L8DE95</accession>
<feature type="region of interest" description="Disordered" evidence="7">
    <location>
        <begin position="1"/>
        <end position="35"/>
    </location>
</feature>
<dbReference type="InterPro" id="IPR008276">
    <property type="entry name" value="C_nuclsd_transpt"/>
</dbReference>